<dbReference type="EMBL" id="WUAV01000005">
    <property type="protein sequence ID" value="KAF1753538.1"/>
    <property type="molecule type" value="Genomic_DNA"/>
</dbReference>
<dbReference type="InterPro" id="IPR035940">
    <property type="entry name" value="CAP_sf"/>
</dbReference>
<sequence length="206" mass="23422">MKSSCLFIFLCSLLPGILGAAIREKRQSNQKQFVDELNNVRKQLAVAGNISNMWKLEWSDELVEKLHSLNVDDCLGMAPAYNYRFFYEGGNRDAMEYENGWVKFFAANANNKEALKKALDELTPRTAYFLERIHPAQSKVGCIPHDCKFDIDMADRYPEYTYHLKYNYICLIGPYGQFSLDDGTGKPGTRCGPFGQNEDGLCVESV</sequence>
<dbReference type="CTD" id="9818017"/>
<name>A0A6A5GEF0_CAERE</name>
<feature type="signal peptide" evidence="1">
    <location>
        <begin position="1"/>
        <end position="19"/>
    </location>
</feature>
<dbReference type="GeneID" id="9818017"/>
<dbReference type="KEGG" id="crq:GCK72_020095"/>
<proteinExistence type="predicted"/>
<evidence type="ECO:0000256" key="1">
    <source>
        <dbReference type="SAM" id="SignalP"/>
    </source>
</evidence>
<dbReference type="AlphaFoldDB" id="A0A6A5GEF0"/>
<dbReference type="Gene3D" id="3.40.33.10">
    <property type="entry name" value="CAP"/>
    <property type="match status" value="1"/>
</dbReference>
<keyword evidence="1" id="KW-0732">Signal</keyword>
<gene>
    <name evidence="2" type="ORF">GCK72_020095</name>
</gene>
<reference evidence="2 3" key="1">
    <citation type="submission" date="2019-12" db="EMBL/GenBank/DDBJ databases">
        <title>Chromosome-level assembly of the Caenorhabditis remanei genome.</title>
        <authorList>
            <person name="Teterina A.A."/>
            <person name="Willis J.H."/>
            <person name="Phillips P.C."/>
        </authorList>
    </citation>
    <scope>NUCLEOTIDE SEQUENCE [LARGE SCALE GENOMIC DNA]</scope>
    <source>
        <strain evidence="2 3">PX506</strain>
        <tissue evidence="2">Whole organism</tissue>
    </source>
</reference>
<dbReference type="Proteomes" id="UP000483820">
    <property type="component" value="Chromosome V"/>
</dbReference>
<organism evidence="2 3">
    <name type="scientific">Caenorhabditis remanei</name>
    <name type="common">Caenorhabditis vulgaris</name>
    <dbReference type="NCBI Taxonomy" id="31234"/>
    <lineage>
        <taxon>Eukaryota</taxon>
        <taxon>Metazoa</taxon>
        <taxon>Ecdysozoa</taxon>
        <taxon>Nematoda</taxon>
        <taxon>Chromadorea</taxon>
        <taxon>Rhabditida</taxon>
        <taxon>Rhabditina</taxon>
        <taxon>Rhabditomorpha</taxon>
        <taxon>Rhabditoidea</taxon>
        <taxon>Rhabditidae</taxon>
        <taxon>Peloderinae</taxon>
        <taxon>Caenorhabditis</taxon>
    </lineage>
</organism>
<evidence type="ECO:0008006" key="4">
    <source>
        <dbReference type="Google" id="ProtNLM"/>
    </source>
</evidence>
<feature type="chain" id="PRO_5025353427" description="SCP domain-containing protein" evidence="1">
    <location>
        <begin position="20"/>
        <end position="206"/>
    </location>
</feature>
<dbReference type="SUPFAM" id="SSF55797">
    <property type="entry name" value="PR-1-like"/>
    <property type="match status" value="1"/>
</dbReference>
<protein>
    <recommendedName>
        <fullName evidence="4">SCP domain-containing protein</fullName>
    </recommendedName>
</protein>
<comment type="caution">
    <text evidence="2">The sequence shown here is derived from an EMBL/GenBank/DDBJ whole genome shotgun (WGS) entry which is preliminary data.</text>
</comment>
<evidence type="ECO:0000313" key="2">
    <source>
        <dbReference type="EMBL" id="KAF1753538.1"/>
    </source>
</evidence>
<accession>A0A6A5GEF0</accession>
<evidence type="ECO:0000313" key="3">
    <source>
        <dbReference type="Proteomes" id="UP000483820"/>
    </source>
</evidence>
<dbReference type="RefSeq" id="XP_003116496.2">
    <property type="nucleotide sequence ID" value="XM_003116448.2"/>
</dbReference>